<keyword evidence="11" id="KW-1185">Reference proteome</keyword>
<keyword evidence="6 8" id="KW-0413">Isomerase</keyword>
<dbReference type="UniPathway" id="UPA00034">
    <property type="reaction ID" value="UER00025"/>
</dbReference>
<dbReference type="RefSeq" id="WP_151120956.1">
    <property type="nucleotide sequence ID" value="NZ_CP042582.1"/>
</dbReference>
<feature type="site" description="Could be important to modulate the pK values of the two catalytic cysteine residues" evidence="8">
    <location>
        <position position="178"/>
    </location>
</feature>
<comment type="subunit">
    <text evidence="8">Homodimer.</text>
</comment>
<comment type="subcellular location">
    <subcellularLocation>
        <location evidence="8">Cytoplasm</location>
    </subcellularLocation>
</comment>
<feature type="binding site" evidence="8">
    <location>
        <begin position="227"/>
        <end position="228"/>
    </location>
    <ligand>
        <name>substrate</name>
    </ligand>
</feature>
<feature type="active site" evidence="9">
    <location>
        <position position="95"/>
    </location>
</feature>
<dbReference type="InterPro" id="IPR001653">
    <property type="entry name" value="DAP_epimerase_DapF"/>
</dbReference>
<comment type="similarity">
    <text evidence="2 8">Belongs to the diaminopimelate epimerase family.</text>
</comment>
<dbReference type="SUPFAM" id="SSF54506">
    <property type="entry name" value="Diaminopimelate epimerase-like"/>
    <property type="match status" value="2"/>
</dbReference>
<name>A0A5J6N732_9PROT</name>
<feature type="binding site" evidence="8">
    <location>
        <position position="66"/>
    </location>
    <ligand>
        <name>substrate</name>
    </ligand>
</feature>
<evidence type="ECO:0000256" key="6">
    <source>
        <dbReference type="ARBA" id="ARBA00023235"/>
    </source>
</evidence>
<dbReference type="InterPro" id="IPR018510">
    <property type="entry name" value="DAP_epimerase_AS"/>
</dbReference>
<feature type="site" description="Could be important to modulate the pK values of the two catalytic cysteine residues" evidence="8">
    <location>
        <position position="227"/>
    </location>
</feature>
<feature type="binding site" evidence="8">
    <location>
        <begin position="237"/>
        <end position="238"/>
    </location>
    <ligand>
        <name>substrate</name>
    </ligand>
</feature>
<dbReference type="Proteomes" id="UP000325797">
    <property type="component" value="Chromosome"/>
</dbReference>
<dbReference type="PROSITE" id="PS01326">
    <property type="entry name" value="DAP_EPIMERASE"/>
    <property type="match status" value="1"/>
</dbReference>
<evidence type="ECO:0000256" key="5">
    <source>
        <dbReference type="ARBA" id="ARBA00023154"/>
    </source>
</evidence>
<comment type="function">
    <text evidence="8">Catalyzes the stereoinversion of LL-2,6-diaminopimelate (L,L-DAP) to meso-diaminopimelate (meso-DAP), a precursor of L-lysine and an essential component of the bacterial peptidoglycan.</text>
</comment>
<feature type="binding site" evidence="8">
    <location>
        <begin position="96"/>
        <end position="97"/>
    </location>
    <ligand>
        <name>substrate</name>
    </ligand>
</feature>
<dbReference type="Pfam" id="PF01678">
    <property type="entry name" value="DAP_epimerase"/>
    <property type="match status" value="2"/>
</dbReference>
<feature type="binding site" evidence="8">
    <location>
        <position position="209"/>
    </location>
    <ligand>
        <name>substrate</name>
    </ligand>
</feature>
<dbReference type="AlphaFoldDB" id="A0A5J6N732"/>
<dbReference type="PANTHER" id="PTHR31689">
    <property type="entry name" value="DIAMINOPIMELATE EPIMERASE, CHLOROPLASTIC"/>
    <property type="match status" value="1"/>
</dbReference>
<evidence type="ECO:0000256" key="7">
    <source>
        <dbReference type="ARBA" id="ARBA00051712"/>
    </source>
</evidence>
<comment type="pathway">
    <text evidence="1 8">Amino-acid biosynthesis; L-lysine biosynthesis via DAP pathway; DL-2,6-diaminopimelate from LL-2,6-diaminopimelate: step 1/1.</text>
</comment>
<dbReference type="GO" id="GO:0005829">
    <property type="term" value="C:cytosol"/>
    <property type="evidence" value="ECO:0007669"/>
    <property type="project" value="TreeGrafter"/>
</dbReference>
<accession>A0A5J6N732</accession>
<organism evidence="10 11">
    <name type="scientific">Hypericibacter adhaerens</name>
    <dbReference type="NCBI Taxonomy" id="2602016"/>
    <lineage>
        <taxon>Bacteria</taxon>
        <taxon>Pseudomonadati</taxon>
        <taxon>Pseudomonadota</taxon>
        <taxon>Alphaproteobacteria</taxon>
        <taxon>Rhodospirillales</taxon>
        <taxon>Dongiaceae</taxon>
        <taxon>Hypericibacter</taxon>
    </lineage>
</organism>
<evidence type="ECO:0000256" key="8">
    <source>
        <dbReference type="HAMAP-Rule" id="MF_00197"/>
    </source>
</evidence>
<feature type="binding site" evidence="8">
    <location>
        <position position="86"/>
    </location>
    <ligand>
        <name>substrate</name>
    </ligand>
</feature>
<evidence type="ECO:0000256" key="4">
    <source>
        <dbReference type="ARBA" id="ARBA00022605"/>
    </source>
</evidence>
<comment type="catalytic activity">
    <reaction evidence="7 8">
        <text>(2S,6S)-2,6-diaminopimelate = meso-2,6-diaminopimelate</text>
        <dbReference type="Rhea" id="RHEA:15393"/>
        <dbReference type="ChEBI" id="CHEBI:57609"/>
        <dbReference type="ChEBI" id="CHEBI:57791"/>
        <dbReference type="EC" id="5.1.1.7"/>
    </reaction>
</comment>
<evidence type="ECO:0000256" key="1">
    <source>
        <dbReference type="ARBA" id="ARBA00005196"/>
    </source>
</evidence>
<dbReference type="KEGG" id="hadh:FRZ61_47570"/>
<dbReference type="EMBL" id="CP042582">
    <property type="protein sequence ID" value="QEX24815.1"/>
    <property type="molecule type" value="Genomic_DNA"/>
</dbReference>
<feature type="binding site" evidence="8">
    <location>
        <position position="14"/>
    </location>
    <ligand>
        <name>substrate</name>
    </ligand>
</feature>
<proteinExistence type="inferred from homology"/>
<dbReference type="PANTHER" id="PTHR31689:SF0">
    <property type="entry name" value="DIAMINOPIMELATE EPIMERASE"/>
    <property type="match status" value="1"/>
</dbReference>
<dbReference type="GO" id="GO:0009089">
    <property type="term" value="P:lysine biosynthetic process via diaminopimelate"/>
    <property type="evidence" value="ECO:0007669"/>
    <property type="project" value="UniProtKB-UniRule"/>
</dbReference>
<dbReference type="OrthoDB" id="9805408at2"/>
<evidence type="ECO:0000256" key="9">
    <source>
        <dbReference type="PROSITE-ProRule" id="PRU10125"/>
    </source>
</evidence>
<gene>
    <name evidence="8 10" type="primary">dapF</name>
    <name evidence="10" type="ORF">FRZ61_47570</name>
</gene>
<feature type="active site" description="Proton acceptor" evidence="8">
    <location>
        <position position="236"/>
    </location>
</feature>
<dbReference type="GO" id="GO:0008837">
    <property type="term" value="F:diaminopimelate epimerase activity"/>
    <property type="evidence" value="ECO:0007669"/>
    <property type="project" value="UniProtKB-UniRule"/>
</dbReference>
<evidence type="ECO:0000256" key="2">
    <source>
        <dbReference type="ARBA" id="ARBA00010219"/>
    </source>
</evidence>
<protein>
    <recommendedName>
        <fullName evidence="3 8">Diaminopimelate epimerase</fullName>
        <shortName evidence="8">DAP epimerase</shortName>
        <ecNumber evidence="3 8">5.1.1.7</ecNumber>
    </recommendedName>
    <alternativeName>
        <fullName evidence="8">PLP-independent amino acid racemase</fullName>
    </alternativeName>
</protein>
<keyword evidence="4 8" id="KW-0028">Amino-acid biosynthesis</keyword>
<dbReference type="HAMAP" id="MF_00197">
    <property type="entry name" value="DAP_epimerase"/>
    <property type="match status" value="1"/>
</dbReference>
<feature type="binding site" evidence="8">
    <location>
        <position position="176"/>
    </location>
    <ligand>
        <name>substrate</name>
    </ligand>
</feature>
<evidence type="ECO:0000313" key="10">
    <source>
        <dbReference type="EMBL" id="QEX24815.1"/>
    </source>
</evidence>
<keyword evidence="8" id="KW-0963">Cytoplasm</keyword>
<evidence type="ECO:0000313" key="11">
    <source>
        <dbReference type="Proteomes" id="UP000325797"/>
    </source>
</evidence>
<dbReference type="Gene3D" id="3.10.310.10">
    <property type="entry name" value="Diaminopimelate Epimerase, Chain A, domain 1"/>
    <property type="match status" value="2"/>
</dbReference>
<sequence length="296" mass="30898">MQTTAFTKMHGLGNDFAVIDLRGGAGVGASAKDAAGAAGANGALADITDAQAKAIADRRTGVGCDQVILLERPRAKLADVYMRIRNADGSEVEACGNGARCVAALVMAETGRNHVVIESVVGLLDAEAAPDGRISVDMGEARLDWREIPVAKPLDTLHLGIELGPLSDPVGVNIGNPHAVFFVPDAEAIDVAALGPVLERHPLFPEKANIEVATVLSPTLIRMRVWERGVGITRACGTGACATLVAAHRRKLAARKATVRLDGGELEIEWLPDGHVRMTGPATTSFTGRLDASLLG</sequence>
<dbReference type="EC" id="5.1.1.7" evidence="3 8"/>
<reference evidence="10 11" key="1">
    <citation type="submission" date="2019-08" db="EMBL/GenBank/DDBJ databases">
        <title>Hyperibacter terrae gen. nov., sp. nov. and Hyperibacter viscosus sp. nov., two new members in the family Rhodospirillaceae isolated from the rhizosphere of Hypericum perforatum.</title>
        <authorList>
            <person name="Noviana Z."/>
        </authorList>
    </citation>
    <scope>NUCLEOTIDE SEQUENCE [LARGE SCALE GENOMIC DNA]</scope>
    <source>
        <strain evidence="10 11">R5959</strain>
    </source>
</reference>
<keyword evidence="5 8" id="KW-0457">Lysine biosynthesis</keyword>
<evidence type="ECO:0000256" key="3">
    <source>
        <dbReference type="ARBA" id="ARBA00013080"/>
    </source>
</evidence>
<feature type="active site" description="Proton donor" evidence="8">
    <location>
        <position position="95"/>
    </location>
</feature>
<dbReference type="NCBIfam" id="TIGR00652">
    <property type="entry name" value="DapF"/>
    <property type="match status" value="1"/>
</dbReference>